<reference evidence="3" key="1">
    <citation type="submission" date="2016-01" db="EMBL/GenBank/DDBJ databases">
        <authorList>
            <person name="Mitreva M."/>
            <person name="Pepin K.H."/>
            <person name="Mihindukulasuriya K.A."/>
            <person name="Fulton R."/>
            <person name="Fronick C."/>
            <person name="O'Laughlin M."/>
            <person name="Miner T."/>
            <person name="Herter B."/>
            <person name="Rosa B.A."/>
            <person name="Cordes M."/>
            <person name="Tomlinson C."/>
            <person name="Wollam A."/>
            <person name="Palsikar V.B."/>
            <person name="Mardis E.R."/>
            <person name="Wilson R.K."/>
        </authorList>
    </citation>
    <scope>NUCLEOTIDE SEQUENCE [LARGE SCALE GENOMIC DNA]</scope>
    <source>
        <strain evidence="3">GED7749B</strain>
    </source>
</reference>
<feature type="domain" description="Hemerythrin-like" evidence="1">
    <location>
        <begin position="24"/>
        <end position="135"/>
    </location>
</feature>
<name>A0A133KGU5_HEYCO</name>
<dbReference type="Gene3D" id="1.20.120.520">
    <property type="entry name" value="nmb1532 protein domain like"/>
    <property type="match status" value="1"/>
</dbReference>
<proteinExistence type="predicted"/>
<dbReference type="RefSeq" id="WP_061087076.1">
    <property type="nucleotide sequence ID" value="NZ_KQ955898.1"/>
</dbReference>
<protein>
    <recommendedName>
        <fullName evidence="1">Hemerythrin-like domain-containing protein</fullName>
    </recommendedName>
</protein>
<dbReference type="Pfam" id="PF01814">
    <property type="entry name" value="Hemerythrin"/>
    <property type="match status" value="1"/>
</dbReference>
<evidence type="ECO:0000313" key="3">
    <source>
        <dbReference type="Proteomes" id="UP000070376"/>
    </source>
</evidence>
<dbReference type="InterPro" id="IPR012312">
    <property type="entry name" value="Hemerythrin-like"/>
</dbReference>
<evidence type="ECO:0000313" key="2">
    <source>
        <dbReference type="EMBL" id="KWZ78737.1"/>
    </source>
</evidence>
<dbReference type="EMBL" id="LRPN01000137">
    <property type="protein sequence ID" value="KWZ78737.1"/>
    <property type="molecule type" value="Genomic_DNA"/>
</dbReference>
<dbReference type="Proteomes" id="UP000070376">
    <property type="component" value="Unassembled WGS sequence"/>
</dbReference>
<dbReference type="PATRIC" id="fig|1398.22.peg.2926"/>
<dbReference type="AlphaFoldDB" id="A0A133KGU5"/>
<organism evidence="2 3">
    <name type="scientific">Heyndrickxia coagulans</name>
    <name type="common">Weizmannia coagulans</name>
    <dbReference type="NCBI Taxonomy" id="1398"/>
    <lineage>
        <taxon>Bacteria</taxon>
        <taxon>Bacillati</taxon>
        <taxon>Bacillota</taxon>
        <taxon>Bacilli</taxon>
        <taxon>Bacillales</taxon>
        <taxon>Bacillaceae</taxon>
        <taxon>Heyndrickxia</taxon>
    </lineage>
</organism>
<gene>
    <name evidence="2" type="ORF">HMPREF3213_02923</name>
</gene>
<evidence type="ECO:0000259" key="1">
    <source>
        <dbReference type="Pfam" id="PF01814"/>
    </source>
</evidence>
<accession>A0A133KGU5</accession>
<comment type="caution">
    <text evidence="2">The sequence shown here is derived from an EMBL/GenBank/DDBJ whole genome shotgun (WGS) entry which is preliminary data.</text>
</comment>
<sequence length="138" mass="15687">MSGPSLRRADSHSSIHEAALNEARDLTDLLAQLLGKKMHAEALKTALILLEHWETRTLAHAQAEEEGLYPELLAENENMKDKLTALARDHDLMRKLAQAVKKDLQQEKLGQQTVQQFYALICIDEIHNHEEESVLPHH</sequence>